<dbReference type="GO" id="GO:0003677">
    <property type="term" value="F:DNA binding"/>
    <property type="evidence" value="ECO:0007669"/>
    <property type="project" value="InterPro"/>
</dbReference>
<evidence type="ECO:0000259" key="1">
    <source>
        <dbReference type="Pfam" id="PF04471"/>
    </source>
</evidence>
<proteinExistence type="predicted"/>
<keyword evidence="2" id="KW-0378">Hydrolase</keyword>
<dbReference type="GO" id="GO:0004519">
    <property type="term" value="F:endonuclease activity"/>
    <property type="evidence" value="ECO:0007669"/>
    <property type="project" value="UniProtKB-KW"/>
</dbReference>
<dbReference type="Proteomes" id="UP001258207">
    <property type="component" value="Chromosome"/>
</dbReference>
<dbReference type="Pfam" id="PF04471">
    <property type="entry name" value="Mrr_cat"/>
    <property type="match status" value="1"/>
</dbReference>
<dbReference type="InterPro" id="IPR007560">
    <property type="entry name" value="Restrct_endonuc_IV_Mrr"/>
</dbReference>
<evidence type="ECO:0000313" key="2">
    <source>
        <dbReference type="EMBL" id="WNC07997.1"/>
    </source>
</evidence>
<dbReference type="SUPFAM" id="SSF52980">
    <property type="entry name" value="Restriction endonuclease-like"/>
    <property type="match status" value="1"/>
</dbReference>
<sequence length="293" mass="33282">MPKTTQPSILGLIETLEQQRNEPPNKLNWKDFEDHVQYVYQTLLNLGGHNIVVAKDACLMGREGAEYQIDVYYEFEVAGIRHRVAIECKNKKRRLERNDMLAFKAKVGEFSDVIGVIVSASGFQSGAKDFAERNRITALSIEEIPSIGQLLGMRLRHNTIPTELNVGMPFWTFFDLVTGAPFGLGHQEGVHAILFWSKNQAAKYQARNELTANWQIRGLEARHLFSYILVVDAMNGSFVTAPPPNHELADDSNMFSVMPRQILIDEYCELYKEQLQVRRVMPGAMKRGKPVTQ</sequence>
<evidence type="ECO:0000313" key="3">
    <source>
        <dbReference type="Proteomes" id="UP001258207"/>
    </source>
</evidence>
<gene>
    <name evidence="2" type="ORF">RI108_11710</name>
</gene>
<dbReference type="GO" id="GO:0016787">
    <property type="term" value="F:hydrolase activity"/>
    <property type="evidence" value="ECO:0007669"/>
    <property type="project" value="UniProtKB-KW"/>
</dbReference>
<dbReference type="EC" id="3.1.21.-" evidence="2"/>
<reference evidence="2" key="1">
    <citation type="submission" date="2023-09" db="EMBL/GenBank/DDBJ databases">
        <title>First report of Pseudomonas coleopterorum DJ13 causing leaf spot on Rhododendron pulchrum Sweet in China.</title>
        <authorList>
            <person name="Zhang Y."/>
        </authorList>
    </citation>
    <scope>NUCLEOTIDE SEQUENCE</scope>
    <source>
        <strain evidence="2">DJ13</strain>
    </source>
</reference>
<accession>A0AAJ6LW06</accession>
<organism evidence="2 3">
    <name type="scientific">Pseudomonas coleopterorum</name>
    <dbReference type="NCBI Taxonomy" id="1605838"/>
    <lineage>
        <taxon>Bacteria</taxon>
        <taxon>Pseudomonadati</taxon>
        <taxon>Pseudomonadota</taxon>
        <taxon>Gammaproteobacteria</taxon>
        <taxon>Pseudomonadales</taxon>
        <taxon>Pseudomonadaceae</taxon>
        <taxon>Pseudomonas</taxon>
    </lineage>
</organism>
<dbReference type="RefSeq" id="WP_310791018.1">
    <property type="nucleotide sequence ID" value="NZ_CP134081.1"/>
</dbReference>
<dbReference type="InterPro" id="IPR011335">
    <property type="entry name" value="Restrct_endonuc-II-like"/>
</dbReference>
<protein>
    <submittedName>
        <fullName evidence="2">Restriction endonuclease</fullName>
        <ecNumber evidence="2">3.1.21.-</ecNumber>
    </submittedName>
</protein>
<name>A0AAJ6LW06_9PSED</name>
<dbReference type="AlphaFoldDB" id="A0AAJ6LW06"/>
<dbReference type="GO" id="GO:0009307">
    <property type="term" value="P:DNA restriction-modification system"/>
    <property type="evidence" value="ECO:0007669"/>
    <property type="project" value="InterPro"/>
</dbReference>
<dbReference type="EMBL" id="CP134081">
    <property type="protein sequence ID" value="WNC07997.1"/>
    <property type="molecule type" value="Genomic_DNA"/>
</dbReference>
<keyword evidence="2" id="KW-0540">Nuclease</keyword>
<feature type="domain" description="Restriction endonuclease type IV Mrr" evidence="1">
    <location>
        <begin position="26"/>
        <end position="144"/>
    </location>
</feature>
<keyword evidence="2" id="KW-0255">Endonuclease</keyword>